<accession>A0A645EHG6</accession>
<comment type="similarity">
    <text evidence="1">Belongs to the folylpolyglutamate synthase family.</text>
</comment>
<dbReference type="InterPro" id="IPR004101">
    <property type="entry name" value="Mur_ligase_C"/>
</dbReference>
<reference evidence="8" key="1">
    <citation type="submission" date="2019-08" db="EMBL/GenBank/DDBJ databases">
        <authorList>
            <person name="Kucharzyk K."/>
            <person name="Murdoch R.W."/>
            <person name="Higgins S."/>
            <person name="Loffler F."/>
        </authorList>
    </citation>
    <scope>NUCLEOTIDE SEQUENCE</scope>
</reference>
<evidence type="ECO:0000256" key="2">
    <source>
        <dbReference type="ARBA" id="ARBA00022598"/>
    </source>
</evidence>
<dbReference type="GO" id="GO:0005524">
    <property type="term" value="F:ATP binding"/>
    <property type="evidence" value="ECO:0007669"/>
    <property type="project" value="UniProtKB-KW"/>
</dbReference>
<evidence type="ECO:0000256" key="1">
    <source>
        <dbReference type="ARBA" id="ARBA00008276"/>
    </source>
</evidence>
<dbReference type="InterPro" id="IPR036565">
    <property type="entry name" value="Mur-like_cat_sf"/>
</dbReference>
<dbReference type="SUPFAM" id="SSF53244">
    <property type="entry name" value="MurD-like peptide ligases, peptide-binding domain"/>
    <property type="match status" value="1"/>
</dbReference>
<dbReference type="EC" id="6.3.2.17" evidence="8"/>
<dbReference type="GO" id="GO:0004326">
    <property type="term" value="F:tetrahydrofolylpolyglutamate synthase activity"/>
    <property type="evidence" value="ECO:0007669"/>
    <property type="project" value="UniProtKB-EC"/>
</dbReference>
<comment type="caution">
    <text evidence="8">The sequence shown here is derived from an EMBL/GenBank/DDBJ whole genome shotgun (WGS) entry which is preliminary data.</text>
</comment>
<name>A0A645EHG6_9ZZZZ</name>
<dbReference type="EMBL" id="VSSQ01046788">
    <property type="protein sequence ID" value="MPN00760.1"/>
    <property type="molecule type" value="Genomic_DNA"/>
</dbReference>
<dbReference type="SUPFAM" id="SSF53623">
    <property type="entry name" value="MurD-like peptide ligases, catalytic domain"/>
    <property type="match status" value="1"/>
</dbReference>
<keyword evidence="5" id="KW-0067">ATP-binding</keyword>
<dbReference type="Gene3D" id="3.40.1190.10">
    <property type="entry name" value="Mur-like, catalytic domain"/>
    <property type="match status" value="1"/>
</dbReference>
<evidence type="ECO:0000259" key="7">
    <source>
        <dbReference type="Pfam" id="PF02875"/>
    </source>
</evidence>
<evidence type="ECO:0000256" key="3">
    <source>
        <dbReference type="ARBA" id="ARBA00022723"/>
    </source>
</evidence>
<proteinExistence type="inferred from homology"/>
<evidence type="ECO:0000313" key="8">
    <source>
        <dbReference type="EMBL" id="MPN00760.1"/>
    </source>
</evidence>
<dbReference type="InterPro" id="IPR001645">
    <property type="entry name" value="Folylpolyglutamate_synth"/>
</dbReference>
<keyword evidence="2 8" id="KW-0436">Ligase</keyword>
<dbReference type="Gene3D" id="3.90.190.20">
    <property type="entry name" value="Mur ligase, C-terminal domain"/>
    <property type="match status" value="1"/>
</dbReference>
<sequence>MGGRLDSTNIVMPEIAVITGIALDHQKYLGHTIPEIAREKAGIVKPGRAVVAGAMPTAARSVIAERAHQLSSPLWFAAEEYPERPEIVSSQMPGHQRFRLGDRQIELMLPGPMQRRNAQVALTVLRQIGLLNDAAVRGLALTRWPGRIELCAGNRVLVDGGHNPDGLLALCEALRSLYPGRKLHWVFGAFADKDFDGGLKLIAPLAATLEAVGFAEGSRLSAEPEAICRCAREAGIADCRSGRNLSAILRDWLERTPEPGEPPLVVAGSLYLAGEALAELEEESRILDL</sequence>
<dbReference type="AlphaFoldDB" id="A0A645EHG6"/>
<protein>
    <submittedName>
        <fullName evidence="8">Folylpolyglutamate synthase</fullName>
        <ecNumber evidence="8">6.3.2.17</ecNumber>
    </submittedName>
</protein>
<dbReference type="GO" id="GO:0005737">
    <property type="term" value="C:cytoplasm"/>
    <property type="evidence" value="ECO:0007669"/>
    <property type="project" value="TreeGrafter"/>
</dbReference>
<dbReference type="NCBIfam" id="TIGR01499">
    <property type="entry name" value="folC"/>
    <property type="match status" value="1"/>
</dbReference>
<dbReference type="GO" id="GO:0008841">
    <property type="term" value="F:dihydrofolate synthase activity"/>
    <property type="evidence" value="ECO:0007669"/>
    <property type="project" value="TreeGrafter"/>
</dbReference>
<organism evidence="8">
    <name type="scientific">bioreactor metagenome</name>
    <dbReference type="NCBI Taxonomy" id="1076179"/>
    <lineage>
        <taxon>unclassified sequences</taxon>
        <taxon>metagenomes</taxon>
        <taxon>ecological metagenomes</taxon>
    </lineage>
</organism>
<keyword evidence="4" id="KW-0547">Nucleotide-binding</keyword>
<dbReference type="Pfam" id="PF02875">
    <property type="entry name" value="Mur_ligase_C"/>
    <property type="match status" value="1"/>
</dbReference>
<evidence type="ECO:0000256" key="5">
    <source>
        <dbReference type="ARBA" id="ARBA00022840"/>
    </source>
</evidence>
<dbReference type="PANTHER" id="PTHR11136:SF0">
    <property type="entry name" value="DIHYDROFOLATE SYNTHETASE-RELATED"/>
    <property type="match status" value="1"/>
</dbReference>
<dbReference type="GO" id="GO:0046872">
    <property type="term" value="F:metal ion binding"/>
    <property type="evidence" value="ECO:0007669"/>
    <property type="project" value="UniProtKB-KW"/>
</dbReference>
<keyword evidence="3" id="KW-0479">Metal-binding</keyword>
<evidence type="ECO:0000256" key="4">
    <source>
        <dbReference type="ARBA" id="ARBA00022741"/>
    </source>
</evidence>
<keyword evidence="6" id="KW-0460">Magnesium</keyword>
<feature type="domain" description="Mur ligase C-terminal" evidence="7">
    <location>
        <begin position="146"/>
        <end position="253"/>
    </location>
</feature>
<dbReference type="PANTHER" id="PTHR11136">
    <property type="entry name" value="FOLYLPOLYGLUTAMATE SYNTHASE-RELATED"/>
    <property type="match status" value="1"/>
</dbReference>
<dbReference type="InterPro" id="IPR036615">
    <property type="entry name" value="Mur_ligase_C_dom_sf"/>
</dbReference>
<gene>
    <name evidence="8" type="primary">fpgS_25</name>
    <name evidence="8" type="ORF">SDC9_147958</name>
</gene>
<evidence type="ECO:0000256" key="6">
    <source>
        <dbReference type="ARBA" id="ARBA00022842"/>
    </source>
</evidence>